<dbReference type="Gene3D" id="2.60.40.1280">
    <property type="match status" value="1"/>
</dbReference>
<feature type="region of interest" description="Disordered" evidence="6">
    <location>
        <begin position="287"/>
        <end position="441"/>
    </location>
</feature>
<reference evidence="10" key="1">
    <citation type="journal article" date="2019" name="Int. J. Syst. Evol. Microbiol.">
        <title>The Global Catalogue of Microorganisms (GCM) 10K type strain sequencing project: providing services to taxonomists for standard genome sequencing and annotation.</title>
        <authorList>
            <consortium name="The Broad Institute Genomics Platform"/>
            <consortium name="The Broad Institute Genome Sequencing Center for Infectious Disease"/>
            <person name="Wu L."/>
            <person name="Ma J."/>
        </authorList>
    </citation>
    <scope>NUCLEOTIDE SEQUENCE [LARGE SCALE GENOMIC DNA]</scope>
    <source>
        <strain evidence="10">CCM 8933</strain>
    </source>
</reference>
<evidence type="ECO:0000313" key="9">
    <source>
        <dbReference type="EMBL" id="MFC6181636.1"/>
    </source>
</evidence>
<feature type="compositionally biased region" description="Acidic residues" evidence="6">
    <location>
        <begin position="316"/>
        <end position="349"/>
    </location>
</feature>
<dbReference type="Pfam" id="PF17961">
    <property type="entry name" value="Big_8"/>
    <property type="match status" value="1"/>
</dbReference>
<dbReference type="SUPFAM" id="SSF49401">
    <property type="entry name" value="Bacterial adhesins"/>
    <property type="match status" value="2"/>
</dbReference>
<evidence type="ECO:0000256" key="5">
    <source>
        <dbReference type="ARBA" id="ARBA00023088"/>
    </source>
</evidence>
<dbReference type="Pfam" id="PF05737">
    <property type="entry name" value="Collagen_bind"/>
    <property type="match status" value="1"/>
</dbReference>
<keyword evidence="5" id="KW-0572">Peptidoglycan-anchor</keyword>
<protein>
    <submittedName>
        <fullName evidence="9">Ig-like domain-containing protein</fullName>
    </submittedName>
</protein>
<dbReference type="Proteomes" id="UP001596282">
    <property type="component" value="Unassembled WGS sequence"/>
</dbReference>
<keyword evidence="3" id="KW-0964">Secreted</keyword>
<dbReference type="InterPro" id="IPR008966">
    <property type="entry name" value="Adhesion_dom_sf"/>
</dbReference>
<dbReference type="EMBL" id="JBHSSC010000040">
    <property type="protein sequence ID" value="MFC6181636.1"/>
    <property type="molecule type" value="Genomic_DNA"/>
</dbReference>
<dbReference type="InterPro" id="IPR011252">
    <property type="entry name" value="Fibrogen-bd_dom1"/>
</dbReference>
<sequence>MKRKQQVWRWLLGFVSLIGLLIMTQLVTPVKAAAANFDASNYITSAQVTNGPDFKPADTVDIQYKLDFGSQELKSGDTVTIPLPSNLKAKTVGDTFDVVDTDGTVVGTAEVFDGEVVITMNSALEGKTNDKMTLNLATKYRGDDYGEKDVVFNDKNTSQINIVDNDANLSKKGTIQDNGTIKWTILVDRRELEMKNLKISDTIGDNQAMIKDITVYNGEWTSNSSYKRKNEISSSDYSVTYNDKGFDLAFNNTVSNLVVIDYYTEVTDKTLIDSGYKFRNKAIMTWGGGTSGGPNSEEANGKVSSSNGNSGSGSGDENETTEEPDDGDTGTTDTDDGYDPEYPDVDENTDSSSSSSSSSSSESSTSSSSSSSSSSTSSTDDKNQAVEPSTSSSSSIANSSSADSTSAKNDSNKAVKPATKTTSAKATKAAKPVATSTDAARAVAHNRQLPQTNESKVSHQTLSLLGSVLAVFTLGAGALVRHWF</sequence>
<organism evidence="9 10">
    <name type="scientific">Lactiplantibacillus daowaiensis</name>
    <dbReference type="NCBI Taxonomy" id="2559918"/>
    <lineage>
        <taxon>Bacteria</taxon>
        <taxon>Bacillati</taxon>
        <taxon>Bacillota</taxon>
        <taxon>Bacilli</taxon>
        <taxon>Lactobacillales</taxon>
        <taxon>Lactobacillaceae</taxon>
        <taxon>Lactiplantibacillus</taxon>
    </lineage>
</organism>
<feature type="compositionally biased region" description="Low complexity" evidence="6">
    <location>
        <begin position="351"/>
        <end position="378"/>
    </location>
</feature>
<dbReference type="RefSeq" id="WP_137628575.1">
    <property type="nucleotide sequence ID" value="NZ_BJDJ01000010.1"/>
</dbReference>
<evidence type="ECO:0000256" key="2">
    <source>
        <dbReference type="ARBA" id="ARBA00022512"/>
    </source>
</evidence>
<feature type="domain" description="Collagen binding" evidence="7">
    <location>
        <begin position="168"/>
        <end position="284"/>
    </location>
</feature>
<name>A0ABW1S2I1_9LACO</name>
<proteinExistence type="predicted"/>
<evidence type="ECO:0000256" key="1">
    <source>
        <dbReference type="ARBA" id="ARBA00004168"/>
    </source>
</evidence>
<comment type="subcellular location">
    <subcellularLocation>
        <location evidence="1">Secreted</location>
        <location evidence="1">Cell wall</location>
        <topology evidence="1">Peptidoglycan-anchor</topology>
    </subcellularLocation>
</comment>
<evidence type="ECO:0000256" key="3">
    <source>
        <dbReference type="ARBA" id="ARBA00022525"/>
    </source>
</evidence>
<dbReference type="InterPro" id="IPR008456">
    <property type="entry name" value="Collagen-bd_dom"/>
</dbReference>
<feature type="domain" description="SDR-like Ig" evidence="8">
    <location>
        <begin position="58"/>
        <end position="139"/>
    </location>
</feature>
<evidence type="ECO:0000259" key="8">
    <source>
        <dbReference type="Pfam" id="PF17961"/>
    </source>
</evidence>
<evidence type="ECO:0000256" key="4">
    <source>
        <dbReference type="ARBA" id="ARBA00022729"/>
    </source>
</evidence>
<comment type="caution">
    <text evidence="9">The sequence shown here is derived from an EMBL/GenBank/DDBJ whole genome shotgun (WGS) entry which is preliminary data.</text>
</comment>
<evidence type="ECO:0000259" key="7">
    <source>
        <dbReference type="Pfam" id="PF05737"/>
    </source>
</evidence>
<dbReference type="InterPro" id="IPR041171">
    <property type="entry name" value="SDR_Ig"/>
</dbReference>
<feature type="compositionally biased region" description="Low complexity" evidence="6">
    <location>
        <begin position="389"/>
        <end position="437"/>
    </location>
</feature>
<evidence type="ECO:0000313" key="10">
    <source>
        <dbReference type="Proteomes" id="UP001596282"/>
    </source>
</evidence>
<dbReference type="Gene3D" id="2.60.40.740">
    <property type="match status" value="1"/>
</dbReference>
<keyword evidence="4" id="KW-0732">Signal</keyword>
<keyword evidence="10" id="KW-1185">Reference proteome</keyword>
<keyword evidence="2" id="KW-0134">Cell wall</keyword>
<evidence type="ECO:0000256" key="6">
    <source>
        <dbReference type="SAM" id="MobiDB-lite"/>
    </source>
</evidence>
<gene>
    <name evidence="9" type="ORF">ACFP5Y_10420</name>
</gene>
<accession>A0ABW1S2I1</accession>